<name>A0A914WQR1_9BILA</name>
<feature type="transmembrane region" description="Helical" evidence="7">
    <location>
        <begin position="270"/>
        <end position="289"/>
    </location>
</feature>
<comment type="similarity">
    <text evidence="5">Belongs to the G-protein coupled receptor 1 family.</text>
</comment>
<evidence type="ECO:0000313" key="9">
    <source>
        <dbReference type="Proteomes" id="UP000887566"/>
    </source>
</evidence>
<dbReference type="GO" id="GO:0016020">
    <property type="term" value="C:membrane"/>
    <property type="evidence" value="ECO:0007669"/>
    <property type="project" value="UniProtKB-SubCell"/>
</dbReference>
<feature type="domain" description="G-protein coupled receptors family 1 profile" evidence="8">
    <location>
        <begin position="21"/>
        <end position="286"/>
    </location>
</feature>
<dbReference type="Gene3D" id="1.20.1070.10">
    <property type="entry name" value="Rhodopsin 7-helix transmembrane proteins"/>
    <property type="match status" value="1"/>
</dbReference>
<dbReference type="Pfam" id="PF00001">
    <property type="entry name" value="7tm_1"/>
    <property type="match status" value="1"/>
</dbReference>
<keyword evidence="5" id="KW-0297">G-protein coupled receptor</keyword>
<evidence type="ECO:0000313" key="10">
    <source>
        <dbReference type="WBParaSite" id="PSAMB.scaffold4907size24452.g25525.t1"/>
    </source>
</evidence>
<dbReference type="PRINTS" id="PR00237">
    <property type="entry name" value="GPCRRHODOPSN"/>
</dbReference>
<keyword evidence="5" id="KW-0807">Transducer</keyword>
<dbReference type="PANTHER" id="PTHR47323">
    <property type="entry name" value="FMRFAMIDE PEPTIDE RECEPTOR FAMILY-RELATED"/>
    <property type="match status" value="1"/>
</dbReference>
<protein>
    <submittedName>
        <fullName evidence="10">G-protein coupled receptors family 1 profile domain-containing protein</fullName>
    </submittedName>
</protein>
<evidence type="ECO:0000256" key="7">
    <source>
        <dbReference type="SAM" id="Phobius"/>
    </source>
</evidence>
<feature type="transmembrane region" description="Helical" evidence="7">
    <location>
        <begin position="6"/>
        <end position="29"/>
    </location>
</feature>
<evidence type="ECO:0000256" key="4">
    <source>
        <dbReference type="ARBA" id="ARBA00023136"/>
    </source>
</evidence>
<feature type="transmembrane region" description="Helical" evidence="7">
    <location>
        <begin position="41"/>
        <end position="63"/>
    </location>
</feature>
<dbReference type="InterPro" id="IPR053352">
    <property type="entry name" value="FMRFamide_rcpt"/>
</dbReference>
<organism evidence="9 10">
    <name type="scientific">Plectus sambesii</name>
    <dbReference type="NCBI Taxonomy" id="2011161"/>
    <lineage>
        <taxon>Eukaryota</taxon>
        <taxon>Metazoa</taxon>
        <taxon>Ecdysozoa</taxon>
        <taxon>Nematoda</taxon>
        <taxon>Chromadorea</taxon>
        <taxon>Plectida</taxon>
        <taxon>Plectina</taxon>
        <taxon>Plectoidea</taxon>
        <taxon>Plectidae</taxon>
        <taxon>Plectus</taxon>
    </lineage>
</organism>
<keyword evidence="3 7" id="KW-1133">Transmembrane helix</keyword>
<feature type="region of interest" description="Disordered" evidence="6">
    <location>
        <begin position="335"/>
        <end position="378"/>
    </location>
</feature>
<feature type="transmembrane region" description="Helical" evidence="7">
    <location>
        <begin position="225"/>
        <end position="247"/>
    </location>
</feature>
<feature type="transmembrane region" description="Helical" evidence="7">
    <location>
        <begin position="181"/>
        <end position="204"/>
    </location>
</feature>
<dbReference type="CDD" id="cd14978">
    <property type="entry name" value="7tmA_FMRFamide_R-like"/>
    <property type="match status" value="1"/>
</dbReference>
<evidence type="ECO:0000256" key="5">
    <source>
        <dbReference type="RuleBase" id="RU000688"/>
    </source>
</evidence>
<reference evidence="10" key="1">
    <citation type="submission" date="2022-11" db="UniProtKB">
        <authorList>
            <consortium name="WormBaseParasite"/>
        </authorList>
    </citation>
    <scope>IDENTIFICATION</scope>
</reference>
<dbReference type="PANTHER" id="PTHR47323:SF4">
    <property type="entry name" value="FMRFAMIDE PEPTIDE RECEPTOR FRPR-18"/>
    <property type="match status" value="1"/>
</dbReference>
<proteinExistence type="inferred from homology"/>
<evidence type="ECO:0000256" key="3">
    <source>
        <dbReference type="ARBA" id="ARBA00022989"/>
    </source>
</evidence>
<feature type="region of interest" description="Disordered" evidence="6">
    <location>
        <begin position="415"/>
        <end position="452"/>
    </location>
</feature>
<evidence type="ECO:0000256" key="2">
    <source>
        <dbReference type="ARBA" id="ARBA00022692"/>
    </source>
</evidence>
<dbReference type="WBParaSite" id="PSAMB.scaffold4907size24452.g25525.t1">
    <property type="protein sequence ID" value="PSAMB.scaffold4907size24452.g25525.t1"/>
    <property type="gene ID" value="PSAMB.scaffold4907size24452.g25525"/>
</dbReference>
<dbReference type="PROSITE" id="PS50262">
    <property type="entry name" value="G_PROTEIN_RECEP_F1_2"/>
    <property type="match status" value="1"/>
</dbReference>
<keyword evidence="4 7" id="KW-0472">Membrane</keyword>
<sequence length="452" mass="50440">MQSDLILAYVMLMTAVFGCVGNLLSLFIFTRPSMTSSVNVLLAGLSAIDLVLLVLVVPVFVLPSLPIWTEDTLQVFTAFMLKLVYPVNLTTQTCSIYVMVFITVERWTAVCHPLKVRVWCTVGKSRAALLIILLLAIAYNVIRFWEYSIVYANGTIGYERNLRNFDAHPAYMRGYFTASYLITHFLVPFGLLLGLNSHVSMTIIRMKRARRQLTRQERGEQRTTMMLMIVTVVFAACNTLPFLMNFIESAKPDFFIDENTMTLAYHLNDMSNLLVVINSATTSVIYFLFSQKYRDILLFTLTCEASRSFAAICGCSDFAAGKYLTSSANLSRTNTSHRASRMSCRSRSSAYAGPASPLPRNGRSASTVSHNPRPLPADHIKRQCEKSSDTYDSPNLLYVSPNNGHVVDTKIATPYLDDEDDNTSPLLPSGQSPVTDETSFVSTNIISDQTDL</sequence>
<keyword evidence="5" id="KW-0675">Receptor</keyword>
<dbReference type="Proteomes" id="UP000887566">
    <property type="component" value="Unplaced"/>
</dbReference>
<dbReference type="PROSITE" id="PS00237">
    <property type="entry name" value="G_PROTEIN_RECEP_F1_1"/>
    <property type="match status" value="1"/>
</dbReference>
<feature type="transmembrane region" description="Helical" evidence="7">
    <location>
        <begin position="125"/>
        <end position="142"/>
    </location>
</feature>
<feature type="transmembrane region" description="Helical" evidence="7">
    <location>
        <begin position="83"/>
        <end position="104"/>
    </location>
</feature>
<evidence type="ECO:0000259" key="8">
    <source>
        <dbReference type="PROSITE" id="PS50262"/>
    </source>
</evidence>
<evidence type="ECO:0000256" key="1">
    <source>
        <dbReference type="ARBA" id="ARBA00004370"/>
    </source>
</evidence>
<dbReference type="InterPro" id="IPR000276">
    <property type="entry name" value="GPCR_Rhodpsn"/>
</dbReference>
<dbReference type="GO" id="GO:0004930">
    <property type="term" value="F:G protein-coupled receptor activity"/>
    <property type="evidence" value="ECO:0007669"/>
    <property type="project" value="UniProtKB-KW"/>
</dbReference>
<dbReference type="AlphaFoldDB" id="A0A914WQR1"/>
<feature type="compositionally biased region" description="Polar residues" evidence="6">
    <location>
        <begin position="423"/>
        <end position="452"/>
    </location>
</feature>
<evidence type="ECO:0000256" key="6">
    <source>
        <dbReference type="SAM" id="MobiDB-lite"/>
    </source>
</evidence>
<comment type="subcellular location">
    <subcellularLocation>
        <location evidence="1">Membrane</location>
    </subcellularLocation>
</comment>
<accession>A0A914WQR1</accession>
<dbReference type="SUPFAM" id="SSF81321">
    <property type="entry name" value="Family A G protein-coupled receptor-like"/>
    <property type="match status" value="1"/>
</dbReference>
<dbReference type="InterPro" id="IPR017452">
    <property type="entry name" value="GPCR_Rhodpsn_7TM"/>
</dbReference>
<keyword evidence="2 5" id="KW-0812">Transmembrane</keyword>
<keyword evidence="9" id="KW-1185">Reference proteome</keyword>